<dbReference type="Proteomes" id="UP000540412">
    <property type="component" value="Unassembled WGS sequence"/>
</dbReference>
<evidence type="ECO:0000313" key="4">
    <source>
        <dbReference type="Proteomes" id="UP000540412"/>
    </source>
</evidence>
<feature type="domain" description="Knr4/Smi1-like" evidence="2">
    <location>
        <begin position="17"/>
        <end position="130"/>
    </location>
</feature>
<dbReference type="AlphaFoldDB" id="A0A7W9P912"/>
<dbReference type="InterPro" id="IPR018958">
    <property type="entry name" value="Knr4/Smi1-like_dom"/>
</dbReference>
<comment type="caution">
    <text evidence="3">The sequence shown here is derived from an EMBL/GenBank/DDBJ whole genome shotgun (WGS) entry which is preliminary data.</text>
</comment>
<proteinExistence type="predicted"/>
<evidence type="ECO:0000259" key="2">
    <source>
        <dbReference type="SMART" id="SM00860"/>
    </source>
</evidence>
<dbReference type="InterPro" id="IPR037883">
    <property type="entry name" value="Knr4/Smi1-like_sf"/>
</dbReference>
<dbReference type="Pfam" id="PF14568">
    <property type="entry name" value="SUKH_6"/>
    <property type="match status" value="1"/>
</dbReference>
<sequence>MTSPLDRIRKLVPPPSPAPDTDWRTVERALGFPLPTDYKEFIDTYGSSRWEDYLHVMAPGCPNDRYDLFAWKDWQTEAMEDLWAVEPRPAELQEAGTRIVPWATTDNGEMLYWLIRPGKRPEEWTVMINEGRGPQWEHIPHSCTQFLAAALAGDLRPVLLSEKQFPLPVHKVVPVN</sequence>
<name>A0A7W9P912_9NOCA</name>
<gene>
    <name evidence="3" type="ORF">BJY24_000593</name>
</gene>
<dbReference type="SMART" id="SM00860">
    <property type="entry name" value="SMI1_KNR4"/>
    <property type="match status" value="1"/>
</dbReference>
<organism evidence="3 4">
    <name type="scientific">Nocardia transvalensis</name>
    <dbReference type="NCBI Taxonomy" id="37333"/>
    <lineage>
        <taxon>Bacteria</taxon>
        <taxon>Bacillati</taxon>
        <taxon>Actinomycetota</taxon>
        <taxon>Actinomycetes</taxon>
        <taxon>Mycobacteriales</taxon>
        <taxon>Nocardiaceae</taxon>
        <taxon>Nocardia</taxon>
    </lineage>
</organism>
<evidence type="ECO:0000256" key="1">
    <source>
        <dbReference type="SAM" id="MobiDB-lite"/>
    </source>
</evidence>
<accession>A0A7W9P912</accession>
<reference evidence="3 4" key="1">
    <citation type="submission" date="2020-08" db="EMBL/GenBank/DDBJ databases">
        <title>Sequencing the genomes of 1000 actinobacteria strains.</title>
        <authorList>
            <person name="Klenk H.-P."/>
        </authorList>
    </citation>
    <scope>NUCLEOTIDE SEQUENCE [LARGE SCALE GENOMIC DNA]</scope>
    <source>
        <strain evidence="3 4">DSM 43582</strain>
    </source>
</reference>
<dbReference type="EMBL" id="JACHIT010000001">
    <property type="protein sequence ID" value="MBB5911726.1"/>
    <property type="molecule type" value="Genomic_DNA"/>
</dbReference>
<dbReference type="RefSeq" id="WP_051162178.1">
    <property type="nucleotide sequence ID" value="NZ_JACHIT010000001.1"/>
</dbReference>
<protein>
    <recommendedName>
        <fullName evidence="2">Knr4/Smi1-like domain-containing protein</fullName>
    </recommendedName>
</protein>
<keyword evidence="4" id="KW-1185">Reference proteome</keyword>
<feature type="region of interest" description="Disordered" evidence="1">
    <location>
        <begin position="1"/>
        <end position="23"/>
    </location>
</feature>
<evidence type="ECO:0000313" key="3">
    <source>
        <dbReference type="EMBL" id="MBB5911726.1"/>
    </source>
</evidence>
<dbReference type="SUPFAM" id="SSF160631">
    <property type="entry name" value="SMI1/KNR4-like"/>
    <property type="match status" value="1"/>
</dbReference>
<dbReference type="Gene3D" id="3.40.1580.10">
    <property type="entry name" value="SMI1/KNR4-like"/>
    <property type="match status" value="1"/>
</dbReference>